<dbReference type="OrthoDB" id="913480at2759"/>
<organism evidence="2 3">
    <name type="scientific">Carnegiea gigantea</name>
    <dbReference type="NCBI Taxonomy" id="171969"/>
    <lineage>
        <taxon>Eukaryota</taxon>
        <taxon>Viridiplantae</taxon>
        <taxon>Streptophyta</taxon>
        <taxon>Embryophyta</taxon>
        <taxon>Tracheophyta</taxon>
        <taxon>Spermatophyta</taxon>
        <taxon>Magnoliopsida</taxon>
        <taxon>eudicotyledons</taxon>
        <taxon>Gunneridae</taxon>
        <taxon>Pentapetalae</taxon>
        <taxon>Caryophyllales</taxon>
        <taxon>Cactineae</taxon>
        <taxon>Cactaceae</taxon>
        <taxon>Cactoideae</taxon>
        <taxon>Echinocereeae</taxon>
        <taxon>Carnegiea</taxon>
    </lineage>
</organism>
<protein>
    <submittedName>
        <fullName evidence="2">Uncharacterized protein</fullName>
    </submittedName>
</protein>
<feature type="compositionally biased region" description="Basic and acidic residues" evidence="1">
    <location>
        <begin position="32"/>
        <end position="48"/>
    </location>
</feature>
<evidence type="ECO:0000313" key="3">
    <source>
        <dbReference type="Proteomes" id="UP001153076"/>
    </source>
</evidence>
<accession>A0A9Q1KMN2</accession>
<feature type="region of interest" description="Disordered" evidence="1">
    <location>
        <begin position="1"/>
        <end position="54"/>
    </location>
</feature>
<dbReference type="EMBL" id="JAKOGI010000061">
    <property type="protein sequence ID" value="KAJ8446062.1"/>
    <property type="molecule type" value="Genomic_DNA"/>
</dbReference>
<proteinExistence type="predicted"/>
<keyword evidence="3" id="KW-1185">Reference proteome</keyword>
<reference evidence="2" key="1">
    <citation type="submission" date="2022-04" db="EMBL/GenBank/DDBJ databases">
        <title>Carnegiea gigantea Genome sequencing and assembly v2.</title>
        <authorList>
            <person name="Copetti D."/>
            <person name="Sanderson M.J."/>
            <person name="Burquez A."/>
            <person name="Wojciechowski M.F."/>
        </authorList>
    </citation>
    <scope>NUCLEOTIDE SEQUENCE</scope>
    <source>
        <strain evidence="2">SGP5-SGP5p</strain>
        <tissue evidence="2">Aerial part</tissue>
    </source>
</reference>
<name>A0A9Q1KMN2_9CARY</name>
<evidence type="ECO:0000256" key="1">
    <source>
        <dbReference type="SAM" id="MobiDB-lite"/>
    </source>
</evidence>
<dbReference type="Proteomes" id="UP001153076">
    <property type="component" value="Unassembled WGS sequence"/>
</dbReference>
<dbReference type="AlphaFoldDB" id="A0A9Q1KMN2"/>
<sequence length="186" mass="20737">METQQAKHPVTEQTVSGKELADDGHLSSSTDCKPENMDERNSTEHEVADDQTVNQEIQLAEDQVIELKLLLNPSGENPDYTSGNMNEIGRTDEHPNCPHNAKNSGEIPQNAKDFHAIDHADSKVTESSLIKRKNSRSILIHGTLQKPPLFIHDLKENTQAPKACQMLDVTAIKPMLKRKALEDVQK</sequence>
<comment type="caution">
    <text evidence="2">The sequence shown here is derived from an EMBL/GenBank/DDBJ whole genome shotgun (WGS) entry which is preliminary data.</text>
</comment>
<feature type="compositionally biased region" description="Polar residues" evidence="1">
    <location>
        <begin position="1"/>
        <end position="16"/>
    </location>
</feature>
<gene>
    <name evidence="2" type="ORF">Cgig2_017564</name>
</gene>
<evidence type="ECO:0000313" key="2">
    <source>
        <dbReference type="EMBL" id="KAJ8446062.1"/>
    </source>
</evidence>